<dbReference type="InterPro" id="IPR036907">
    <property type="entry name" value="5'-Nucleotdase_C_sf"/>
</dbReference>
<sequence>MELTGMLTSKLLMTVFLTALIACSAFGAECHAAPDGVVHLTILHTNDTHGFLTQFDTEKAYGVGGAAGRASLINEIRRSNAECGDKRYTLLLDGGDVLENNAMSNFFKGEADIEFMNLARYDAMTFGNHEFGFGMDNFMGLAKKATFPILCANVMDAKTKKHLFAPYIVKEFGGVRIAIFGLTSHTLFYNSAPADLARIEFINKDEAYAKLLPEMKEKSDYIIFLSHLGIEEDREFAKKHPEINIIIGSHSHTFLEQPEKVGDINIYQAGKYGECLGRINLTFEGKKAAAINSRLINISDRAAGELVKKYKDLLDPQINIKIGELGANLENLSKYEMKTPVFEFVLKILCEEAKTDFSMETGASITGRLEAGPIYLKNIYRLMPYNNFVITIKMSGSEIKKLIDYSISKKKTPFFVQTYGLTYEEEGGKAKNIKIKGEAVSDDKIYTVATDNYMSAGGAEDNILKNIPAERKTASEKLIRELVIEYIKKRGKF</sequence>
<dbReference type="PANTHER" id="PTHR11575:SF24">
    <property type="entry name" value="5'-NUCLEOTIDASE"/>
    <property type="match status" value="1"/>
</dbReference>
<dbReference type="GO" id="GO:0046872">
    <property type="term" value="F:metal ion binding"/>
    <property type="evidence" value="ECO:0007669"/>
    <property type="project" value="InterPro"/>
</dbReference>
<feature type="chain" id="PRO_5009363523" description="Bifunctional metallophosphatase/5'-nucleotidase" evidence="2">
    <location>
        <begin position="28"/>
        <end position="493"/>
    </location>
</feature>
<dbReference type="SUPFAM" id="SSF55816">
    <property type="entry name" value="5'-nucleotidase (syn. UDP-sugar hydrolase), C-terminal domain"/>
    <property type="match status" value="1"/>
</dbReference>
<keyword evidence="2" id="KW-0547">Nucleotide-binding</keyword>
<accession>A0A1F7X1Q1</accession>
<dbReference type="GO" id="GO:0030288">
    <property type="term" value="C:outer membrane-bounded periplasmic space"/>
    <property type="evidence" value="ECO:0007669"/>
    <property type="project" value="TreeGrafter"/>
</dbReference>
<dbReference type="InterPro" id="IPR008334">
    <property type="entry name" value="5'-Nucleotdase_C"/>
</dbReference>
<dbReference type="STRING" id="1817813.A2008_03575"/>
<dbReference type="PROSITE" id="PS00785">
    <property type="entry name" value="5_NUCLEOTIDASE_1"/>
    <property type="match status" value="1"/>
</dbReference>
<feature type="domain" description="Calcineurin-like phosphoesterase" evidence="3">
    <location>
        <begin position="40"/>
        <end position="253"/>
    </location>
</feature>
<evidence type="ECO:0008006" key="7">
    <source>
        <dbReference type="Google" id="ProtNLM"/>
    </source>
</evidence>
<dbReference type="PANTHER" id="PTHR11575">
    <property type="entry name" value="5'-NUCLEOTIDASE-RELATED"/>
    <property type="match status" value="1"/>
</dbReference>
<dbReference type="EMBL" id="MGFH01000021">
    <property type="protein sequence ID" value="OGM08235.1"/>
    <property type="molecule type" value="Genomic_DNA"/>
</dbReference>
<feature type="signal peptide" evidence="2">
    <location>
        <begin position="1"/>
        <end position="27"/>
    </location>
</feature>
<evidence type="ECO:0000259" key="4">
    <source>
        <dbReference type="Pfam" id="PF02872"/>
    </source>
</evidence>
<organism evidence="5 6">
    <name type="scientific">Candidatus Wallbacteria bacterium GWC2_49_35</name>
    <dbReference type="NCBI Taxonomy" id="1817813"/>
    <lineage>
        <taxon>Bacteria</taxon>
        <taxon>Candidatus Walliibacteriota</taxon>
    </lineage>
</organism>
<dbReference type="GO" id="GO:0009166">
    <property type="term" value="P:nucleotide catabolic process"/>
    <property type="evidence" value="ECO:0007669"/>
    <property type="project" value="InterPro"/>
</dbReference>
<dbReference type="InterPro" id="IPR029052">
    <property type="entry name" value="Metallo-depent_PP-like"/>
</dbReference>
<evidence type="ECO:0000313" key="6">
    <source>
        <dbReference type="Proteomes" id="UP000178735"/>
    </source>
</evidence>
<evidence type="ECO:0000259" key="3">
    <source>
        <dbReference type="Pfam" id="PF00149"/>
    </source>
</evidence>
<evidence type="ECO:0000256" key="1">
    <source>
        <dbReference type="ARBA" id="ARBA00022729"/>
    </source>
</evidence>
<name>A0A1F7X1Q1_9BACT</name>
<dbReference type="Gene3D" id="3.60.21.10">
    <property type="match status" value="1"/>
</dbReference>
<dbReference type="SUPFAM" id="SSF56300">
    <property type="entry name" value="Metallo-dependent phosphatases"/>
    <property type="match status" value="1"/>
</dbReference>
<reference evidence="5 6" key="1">
    <citation type="journal article" date="2016" name="Nat. Commun.">
        <title>Thousands of microbial genomes shed light on interconnected biogeochemical processes in an aquifer system.</title>
        <authorList>
            <person name="Anantharaman K."/>
            <person name="Brown C.T."/>
            <person name="Hug L.A."/>
            <person name="Sharon I."/>
            <person name="Castelle C.J."/>
            <person name="Probst A.J."/>
            <person name="Thomas B.C."/>
            <person name="Singh A."/>
            <person name="Wilkins M.J."/>
            <person name="Karaoz U."/>
            <person name="Brodie E.L."/>
            <person name="Williams K.H."/>
            <person name="Hubbard S.S."/>
            <person name="Banfield J.F."/>
        </authorList>
    </citation>
    <scope>NUCLEOTIDE SEQUENCE [LARGE SCALE GENOMIC DNA]</scope>
</reference>
<comment type="caution">
    <text evidence="5">The sequence shown here is derived from an EMBL/GenBank/DDBJ whole genome shotgun (WGS) entry which is preliminary data.</text>
</comment>
<evidence type="ECO:0000313" key="5">
    <source>
        <dbReference type="EMBL" id="OGM08235.1"/>
    </source>
</evidence>
<dbReference type="Proteomes" id="UP000178735">
    <property type="component" value="Unassembled WGS sequence"/>
</dbReference>
<protein>
    <recommendedName>
        <fullName evidence="7">Bifunctional metallophosphatase/5'-nucleotidase</fullName>
    </recommendedName>
</protein>
<dbReference type="InterPro" id="IPR006146">
    <property type="entry name" value="5'-Nucleotdase_CS"/>
</dbReference>
<evidence type="ECO:0000256" key="2">
    <source>
        <dbReference type="RuleBase" id="RU362119"/>
    </source>
</evidence>
<proteinExistence type="inferred from homology"/>
<dbReference type="GO" id="GO:0016788">
    <property type="term" value="F:hydrolase activity, acting on ester bonds"/>
    <property type="evidence" value="ECO:0007669"/>
    <property type="project" value="InterPro"/>
</dbReference>
<dbReference type="InterPro" id="IPR006179">
    <property type="entry name" value="5_nucleotidase/apyrase"/>
</dbReference>
<dbReference type="CDD" id="cd00845">
    <property type="entry name" value="MPP_UshA_N_like"/>
    <property type="match status" value="1"/>
</dbReference>
<feature type="domain" description="5'-Nucleotidase C-terminal" evidence="4">
    <location>
        <begin position="330"/>
        <end position="460"/>
    </location>
</feature>
<dbReference type="PRINTS" id="PR01607">
    <property type="entry name" value="APYRASEFAMLY"/>
</dbReference>
<gene>
    <name evidence="5" type="ORF">A2008_03575</name>
</gene>
<dbReference type="GO" id="GO:0000166">
    <property type="term" value="F:nucleotide binding"/>
    <property type="evidence" value="ECO:0007669"/>
    <property type="project" value="UniProtKB-KW"/>
</dbReference>
<dbReference type="Pfam" id="PF02872">
    <property type="entry name" value="5_nucleotid_C"/>
    <property type="match status" value="1"/>
</dbReference>
<dbReference type="Gene3D" id="3.90.780.10">
    <property type="entry name" value="5'-Nucleotidase, C-terminal domain"/>
    <property type="match status" value="1"/>
</dbReference>
<keyword evidence="1 2" id="KW-0732">Signal</keyword>
<keyword evidence="2" id="KW-0378">Hydrolase</keyword>
<dbReference type="Pfam" id="PF00149">
    <property type="entry name" value="Metallophos"/>
    <property type="match status" value="1"/>
</dbReference>
<dbReference type="InterPro" id="IPR004843">
    <property type="entry name" value="Calcineurin-like_PHP"/>
</dbReference>
<comment type="similarity">
    <text evidence="2">Belongs to the 5'-nucleotidase family.</text>
</comment>
<dbReference type="AlphaFoldDB" id="A0A1F7X1Q1"/>